<dbReference type="GeneID" id="6078232"/>
<dbReference type="Proteomes" id="UP000001194">
    <property type="component" value="Unassembled WGS sequence"/>
</dbReference>
<accession>B0DF88</accession>
<proteinExistence type="predicted"/>
<dbReference type="SUPFAM" id="SSF52047">
    <property type="entry name" value="RNI-like"/>
    <property type="match status" value="1"/>
</dbReference>
<evidence type="ECO:0000313" key="2">
    <source>
        <dbReference type="Proteomes" id="UP000001194"/>
    </source>
</evidence>
<dbReference type="InParanoid" id="B0DF88"/>
<keyword evidence="2" id="KW-1185">Reference proteome</keyword>
<dbReference type="AlphaFoldDB" id="B0DF88"/>
<organism evidence="2">
    <name type="scientific">Laccaria bicolor (strain S238N-H82 / ATCC MYA-4686)</name>
    <name type="common">Bicoloured deceiver</name>
    <name type="synonym">Laccaria laccata var. bicolor</name>
    <dbReference type="NCBI Taxonomy" id="486041"/>
    <lineage>
        <taxon>Eukaryota</taxon>
        <taxon>Fungi</taxon>
        <taxon>Dikarya</taxon>
        <taxon>Basidiomycota</taxon>
        <taxon>Agaricomycotina</taxon>
        <taxon>Agaricomycetes</taxon>
        <taxon>Agaricomycetidae</taxon>
        <taxon>Agaricales</taxon>
        <taxon>Agaricineae</taxon>
        <taxon>Hydnangiaceae</taxon>
        <taxon>Laccaria</taxon>
    </lineage>
</organism>
<protein>
    <submittedName>
        <fullName evidence="1">Predicted protein</fullName>
    </submittedName>
</protein>
<reference evidence="1 2" key="1">
    <citation type="journal article" date="2008" name="Nature">
        <title>The genome of Laccaria bicolor provides insights into mycorrhizal symbiosis.</title>
        <authorList>
            <person name="Martin F."/>
            <person name="Aerts A."/>
            <person name="Ahren D."/>
            <person name="Brun A."/>
            <person name="Danchin E.G.J."/>
            <person name="Duchaussoy F."/>
            <person name="Gibon J."/>
            <person name="Kohler A."/>
            <person name="Lindquist E."/>
            <person name="Pereda V."/>
            <person name="Salamov A."/>
            <person name="Shapiro H.J."/>
            <person name="Wuyts J."/>
            <person name="Blaudez D."/>
            <person name="Buee M."/>
            <person name="Brokstein P."/>
            <person name="Canbaeck B."/>
            <person name="Cohen D."/>
            <person name="Courty P.E."/>
            <person name="Coutinho P.M."/>
            <person name="Delaruelle C."/>
            <person name="Detter J.C."/>
            <person name="Deveau A."/>
            <person name="DiFazio S."/>
            <person name="Duplessis S."/>
            <person name="Fraissinet-Tachet L."/>
            <person name="Lucic E."/>
            <person name="Frey-Klett P."/>
            <person name="Fourrey C."/>
            <person name="Feussner I."/>
            <person name="Gay G."/>
            <person name="Grimwood J."/>
            <person name="Hoegger P.J."/>
            <person name="Jain P."/>
            <person name="Kilaru S."/>
            <person name="Labbe J."/>
            <person name="Lin Y.C."/>
            <person name="Legue V."/>
            <person name="Le Tacon F."/>
            <person name="Marmeisse R."/>
            <person name="Melayah D."/>
            <person name="Montanini B."/>
            <person name="Muratet M."/>
            <person name="Nehls U."/>
            <person name="Niculita-Hirzel H."/>
            <person name="Oudot-Le Secq M.P."/>
            <person name="Peter M."/>
            <person name="Quesneville H."/>
            <person name="Rajashekar B."/>
            <person name="Reich M."/>
            <person name="Rouhier N."/>
            <person name="Schmutz J."/>
            <person name="Yin T."/>
            <person name="Chalot M."/>
            <person name="Henrissat B."/>
            <person name="Kuees U."/>
            <person name="Lucas S."/>
            <person name="Van de Peer Y."/>
            <person name="Podila G.K."/>
            <person name="Polle A."/>
            <person name="Pukkila P.J."/>
            <person name="Richardson P.M."/>
            <person name="Rouze P."/>
            <person name="Sanders I.R."/>
            <person name="Stajich J.E."/>
            <person name="Tunlid A."/>
            <person name="Tuskan G."/>
            <person name="Grigoriev I.V."/>
        </authorList>
    </citation>
    <scope>NUCLEOTIDE SEQUENCE [LARGE SCALE GENOMIC DNA]</scope>
    <source>
        <strain evidence="2">S238N-H82 / ATCC MYA-4686</strain>
    </source>
</reference>
<dbReference type="KEGG" id="lbc:LACBIDRAFT_299710"/>
<dbReference type="EMBL" id="DS547107">
    <property type="protein sequence ID" value="EDR06818.1"/>
    <property type="molecule type" value="Genomic_DNA"/>
</dbReference>
<dbReference type="RefSeq" id="XP_001882665.1">
    <property type="nucleotide sequence ID" value="XM_001882630.1"/>
</dbReference>
<name>B0DF88_LACBS</name>
<gene>
    <name evidence="1" type="ORF">LACBIDRAFT_299710</name>
</gene>
<evidence type="ECO:0000313" key="1">
    <source>
        <dbReference type="EMBL" id="EDR06818.1"/>
    </source>
</evidence>
<dbReference type="HOGENOM" id="CLU_028894_2_0_1"/>
<sequence length="485" mass="55648">MQSIVADVPYEVWQNIASFLTSQEVKNLYAVSRPLFLIAMEERYRCVYIKNVEAAQTIRSFQRLTGKFAAQYVRELHICPFPSGEFPVAPRRRKWWERLTYTLWGSKSSSGTAQTYASERLLAILANLSSVTRYHLLCEPIGYTLNFRQFILPYILAAWSSFGSNLRHLHLSVSLEVIPNTIGTIKLDNLEELIIDIFVAYQTTNRTRIIDFSLLEFINNHCEKLTLFAMSALEPFNLDGLVLRELAPMPLLKSFAFVDTYYDLEVQNLSGLHKFLQINSQQLQKLNIEFNSFRGIFYPSPLWSTQPCFQVPLPRLKNLTIQIYKYFDDVVGGFVECVHQYTNTLTYLDLGIGFFTLGDLKELTQGFVNKSNFRKLAVHALFLSPQLLHLLSHNLAHLEDLSIKFRKVTHHENGFDVFYPSDSSQFSEEMGILSFPGTWTLRNLRLTSTSPENGDLDMIIRSAVVSAFPLVVDFNGVSRGEYMDS</sequence>
<dbReference type="OrthoDB" id="3039255at2759"/>